<dbReference type="Gene3D" id="1.20.1260.10">
    <property type="match status" value="1"/>
</dbReference>
<dbReference type="OrthoDB" id="9795032at2"/>
<evidence type="ECO:0000313" key="2">
    <source>
        <dbReference type="EMBL" id="PXX40223.1"/>
    </source>
</evidence>
<protein>
    <submittedName>
        <fullName evidence="2">Ferritin-like protein</fullName>
    </submittedName>
</protein>
<proteinExistence type="predicted"/>
<sequence length="335" mass="36602">MILLKLPPLTSVAQARAMLETAMNVEFGTLPPYLYAQLTILPNSNLPAMARLQSITHQEMIHLCLAANILNALGGSPRLNPPVYPGPLPGDIGHDGKVLTLHILPFGKPAMQQGMNIEMPVEPIVFPQLKMLEAATVKAVTIGQFYEALDAYLKTLPATAWQAGRNQIEDKQFFPGQLFAVNNYADAHKAIQVIVSEGEGTRDDPLDFSKELSHYYRFEEIFRNQVLTSSDSKQGFSWGGPLGVDWGKVYPAIADPQLHDFSKEPAAAREAQAACTIAYSAMVDSLNLALNGNAAQLGIAVRKMFDLRMAAIHALQTPLADKHKVAGPAFIYKKI</sequence>
<evidence type="ECO:0000313" key="3">
    <source>
        <dbReference type="Proteomes" id="UP000247792"/>
    </source>
</evidence>
<gene>
    <name evidence="2" type="ORF">DFR42_10856</name>
</gene>
<dbReference type="PANTHER" id="PTHR34400">
    <property type="match status" value="1"/>
</dbReference>
<dbReference type="Pfam" id="PF12902">
    <property type="entry name" value="Ferritin-like"/>
    <property type="match status" value="1"/>
</dbReference>
<dbReference type="PANTHER" id="PTHR34400:SF4">
    <property type="entry name" value="MEMBRANE PROTEIN"/>
    <property type="match status" value="1"/>
</dbReference>
<dbReference type="InterPro" id="IPR012347">
    <property type="entry name" value="Ferritin-like"/>
</dbReference>
<dbReference type="RefSeq" id="WP_110256966.1">
    <property type="nucleotide sequence ID" value="NZ_QJKB01000008.1"/>
</dbReference>
<organism evidence="2 3">
    <name type="scientific">Undibacterium pigrum</name>
    <dbReference type="NCBI Taxonomy" id="401470"/>
    <lineage>
        <taxon>Bacteria</taxon>
        <taxon>Pseudomonadati</taxon>
        <taxon>Pseudomonadota</taxon>
        <taxon>Betaproteobacteria</taxon>
        <taxon>Burkholderiales</taxon>
        <taxon>Oxalobacteraceae</taxon>
        <taxon>Undibacterium</taxon>
    </lineage>
</organism>
<feature type="domain" description="Iminophenyl-pyruvate dimer synthase" evidence="1">
    <location>
        <begin position="19"/>
        <end position="222"/>
    </location>
</feature>
<accession>A0A318IZ69</accession>
<dbReference type="InterPro" id="IPR026820">
    <property type="entry name" value="VioB/RebD_dom"/>
</dbReference>
<reference evidence="2 3" key="1">
    <citation type="submission" date="2018-05" db="EMBL/GenBank/DDBJ databases">
        <title>Genomic Encyclopedia of Type Strains, Phase IV (KMG-IV): sequencing the most valuable type-strain genomes for metagenomic binning, comparative biology and taxonomic classification.</title>
        <authorList>
            <person name="Goeker M."/>
        </authorList>
    </citation>
    <scope>NUCLEOTIDE SEQUENCE [LARGE SCALE GENOMIC DNA]</scope>
    <source>
        <strain evidence="2 3">DSM 19792</strain>
    </source>
</reference>
<comment type="caution">
    <text evidence="2">The sequence shown here is derived from an EMBL/GenBank/DDBJ whole genome shotgun (WGS) entry which is preliminary data.</text>
</comment>
<keyword evidence="3" id="KW-1185">Reference proteome</keyword>
<evidence type="ECO:0000259" key="1">
    <source>
        <dbReference type="Pfam" id="PF12902"/>
    </source>
</evidence>
<name>A0A318IZ69_9BURK</name>
<dbReference type="AlphaFoldDB" id="A0A318IZ69"/>
<dbReference type="EMBL" id="QJKB01000008">
    <property type="protein sequence ID" value="PXX40223.1"/>
    <property type="molecule type" value="Genomic_DNA"/>
</dbReference>
<dbReference type="Proteomes" id="UP000247792">
    <property type="component" value="Unassembled WGS sequence"/>
</dbReference>